<dbReference type="InterPro" id="IPR006015">
    <property type="entry name" value="Universal_stress_UspA"/>
</dbReference>
<dbReference type="Pfam" id="PF00582">
    <property type="entry name" value="Usp"/>
    <property type="match status" value="1"/>
</dbReference>
<dbReference type="CDD" id="cd00293">
    <property type="entry name" value="USP-like"/>
    <property type="match status" value="1"/>
</dbReference>
<dbReference type="PRINTS" id="PR01438">
    <property type="entry name" value="UNVRSLSTRESS"/>
</dbReference>
<reference evidence="3 4" key="1">
    <citation type="submission" date="2019-06" db="EMBL/GenBank/DDBJ databases">
        <authorList>
            <person name="Jiang L."/>
        </authorList>
    </citation>
    <scope>NUCLEOTIDE SEQUENCE [LARGE SCALE GENOMIC DNA]</scope>
    <source>
        <strain evidence="3 4">YIM 48858</strain>
    </source>
</reference>
<keyword evidence="4" id="KW-1185">Reference proteome</keyword>
<dbReference type="Proteomes" id="UP000305709">
    <property type="component" value="Unassembled WGS sequence"/>
</dbReference>
<dbReference type="Gene3D" id="3.40.50.12370">
    <property type="match status" value="1"/>
</dbReference>
<proteinExistence type="inferred from homology"/>
<gene>
    <name evidence="3" type="ORF">FHG71_17335</name>
</gene>
<evidence type="ECO:0000256" key="1">
    <source>
        <dbReference type="ARBA" id="ARBA00008791"/>
    </source>
</evidence>
<dbReference type="AlphaFoldDB" id="A0A5C4N784"/>
<feature type="domain" description="UspA" evidence="2">
    <location>
        <begin position="51"/>
        <end position="173"/>
    </location>
</feature>
<organism evidence="3 4">
    <name type="scientific">Rubellimicrobium roseum</name>
    <dbReference type="NCBI Taxonomy" id="687525"/>
    <lineage>
        <taxon>Bacteria</taxon>
        <taxon>Pseudomonadati</taxon>
        <taxon>Pseudomonadota</taxon>
        <taxon>Alphaproteobacteria</taxon>
        <taxon>Rhodobacterales</taxon>
        <taxon>Roseobacteraceae</taxon>
        <taxon>Rubellimicrobium</taxon>
    </lineage>
</organism>
<dbReference type="EMBL" id="VDFV01000036">
    <property type="protein sequence ID" value="TNC65809.1"/>
    <property type="molecule type" value="Genomic_DNA"/>
</dbReference>
<evidence type="ECO:0000259" key="2">
    <source>
        <dbReference type="Pfam" id="PF00582"/>
    </source>
</evidence>
<evidence type="ECO:0000313" key="4">
    <source>
        <dbReference type="Proteomes" id="UP000305709"/>
    </source>
</evidence>
<dbReference type="InterPro" id="IPR006016">
    <property type="entry name" value="UspA"/>
</dbReference>
<accession>A0A5C4N784</accession>
<dbReference type="PANTHER" id="PTHR46268">
    <property type="entry name" value="STRESS RESPONSE PROTEIN NHAX"/>
    <property type="match status" value="1"/>
</dbReference>
<comment type="caution">
    <text evidence="3">The sequence shown here is derived from an EMBL/GenBank/DDBJ whole genome shotgun (WGS) entry which is preliminary data.</text>
</comment>
<sequence length="175" mass="19255">MSDGSMTFWWWSRRTLAVTRSVTSCPSTASRARAGRCWSCRSVEPYPSVGRHVLVAWNGSRETTLAVQHALPFIRRAERVTLLEGTGKERFPSVTRWPLVSMEGYLMTQAERIRKIILPGSEGDAGAAILRAAAQSGADLVVMGAYGRSWLAEWVLGGATRHVLRHACVPLLMAS</sequence>
<protein>
    <submittedName>
        <fullName evidence="3">Universal stress protein</fullName>
    </submittedName>
</protein>
<dbReference type="PANTHER" id="PTHR46268:SF15">
    <property type="entry name" value="UNIVERSAL STRESS PROTEIN HP_0031"/>
    <property type="match status" value="1"/>
</dbReference>
<name>A0A5C4N784_9RHOB</name>
<dbReference type="OrthoDB" id="9804721at2"/>
<comment type="similarity">
    <text evidence="1">Belongs to the universal stress protein A family.</text>
</comment>
<dbReference type="SUPFAM" id="SSF52402">
    <property type="entry name" value="Adenine nucleotide alpha hydrolases-like"/>
    <property type="match status" value="1"/>
</dbReference>
<evidence type="ECO:0000313" key="3">
    <source>
        <dbReference type="EMBL" id="TNC65809.1"/>
    </source>
</evidence>